<dbReference type="EMBL" id="CP000554">
    <property type="protein sequence ID" value="ABM77334.1"/>
    <property type="molecule type" value="Genomic_DNA"/>
</dbReference>
<organism evidence="1 2">
    <name type="scientific">Prochlorococcus marinus (strain MIT 9303)</name>
    <dbReference type="NCBI Taxonomy" id="59922"/>
    <lineage>
        <taxon>Bacteria</taxon>
        <taxon>Bacillati</taxon>
        <taxon>Cyanobacteriota</taxon>
        <taxon>Cyanophyceae</taxon>
        <taxon>Synechococcales</taxon>
        <taxon>Prochlorococcaceae</taxon>
        <taxon>Prochlorococcus</taxon>
    </lineage>
</organism>
<reference evidence="1 2" key="1">
    <citation type="journal article" date="2007" name="PLoS Genet.">
        <title>Patterns and implications of gene gain and loss in the evolution of Prochlorococcus.</title>
        <authorList>
            <person name="Kettler G.C."/>
            <person name="Martiny A.C."/>
            <person name="Huang K."/>
            <person name="Zucker J."/>
            <person name="Coleman M.L."/>
            <person name="Rodrigue S."/>
            <person name="Chen F."/>
            <person name="Lapidus A."/>
            <person name="Ferriera S."/>
            <person name="Johnson J."/>
            <person name="Steglich C."/>
            <person name="Church G.M."/>
            <person name="Richardson P."/>
            <person name="Chisholm S.W."/>
        </authorList>
    </citation>
    <scope>NUCLEOTIDE SEQUENCE [LARGE SCALE GENOMIC DNA]</scope>
    <source>
        <strain evidence="1 2">MIT 9303</strain>
    </source>
</reference>
<dbReference type="KEGG" id="pmf:P9303_05821"/>
<dbReference type="HOGENOM" id="CLU_3347242_0_0_3"/>
<accession>A2C774</accession>
<proteinExistence type="predicted"/>
<dbReference type="AlphaFoldDB" id="A2C774"/>
<evidence type="ECO:0000313" key="2">
    <source>
        <dbReference type="Proteomes" id="UP000002274"/>
    </source>
</evidence>
<protein>
    <submittedName>
        <fullName evidence="1">Uncharacterized protein</fullName>
    </submittedName>
</protein>
<dbReference type="Proteomes" id="UP000002274">
    <property type="component" value="Chromosome"/>
</dbReference>
<gene>
    <name evidence="1" type="ordered locus">P9303_05821</name>
</gene>
<dbReference type="STRING" id="59922.P9303_05821"/>
<evidence type="ECO:0000313" key="1">
    <source>
        <dbReference type="EMBL" id="ABM77334.1"/>
    </source>
</evidence>
<name>A2C774_PROM3</name>
<sequence length="37" mass="3953">MLRSIRLSLSLTGAAALALASTPIQPSLLKRMAMQQI</sequence>